<evidence type="ECO:0008006" key="5">
    <source>
        <dbReference type="Google" id="ProtNLM"/>
    </source>
</evidence>
<keyword evidence="2" id="KW-0560">Oxidoreductase</keyword>
<dbReference type="Pfam" id="PF00106">
    <property type="entry name" value="adh_short"/>
    <property type="match status" value="1"/>
</dbReference>
<dbReference type="InterPro" id="IPR002347">
    <property type="entry name" value="SDR_fam"/>
</dbReference>
<proteinExistence type="inferred from homology"/>
<protein>
    <recommendedName>
        <fullName evidence="5">NAD(P)-binding protein</fullName>
    </recommendedName>
</protein>
<comment type="caution">
    <text evidence="3">The sequence shown here is derived from an EMBL/GenBank/DDBJ whole genome shotgun (WGS) entry which is preliminary data.</text>
</comment>
<evidence type="ECO:0000256" key="2">
    <source>
        <dbReference type="ARBA" id="ARBA00023002"/>
    </source>
</evidence>
<dbReference type="Gene3D" id="3.40.50.720">
    <property type="entry name" value="NAD(P)-binding Rossmann-like Domain"/>
    <property type="match status" value="1"/>
</dbReference>
<dbReference type="PRINTS" id="PR00081">
    <property type="entry name" value="GDHRDH"/>
</dbReference>
<evidence type="ECO:0000313" key="3">
    <source>
        <dbReference type="EMBL" id="KAL2857341.1"/>
    </source>
</evidence>
<sequence length="133" mass="14239">MLSKYQKSLPVDCSIPFDSNLMRGKSVLVTGGSSGLGYAYCEAFSKVGALVTNADFKPLVDGSNIPGVQFIQCDIRNWDEQREAFSAAVSTSLNGRIDVVVANAGISGDDPFLHDGMKLPAKSLFTPLLLSDY</sequence>
<dbReference type="InterPro" id="IPR036291">
    <property type="entry name" value="NAD(P)-bd_dom_sf"/>
</dbReference>
<gene>
    <name evidence="3" type="ORF">BJY01DRAFT_242413</name>
</gene>
<keyword evidence="4" id="KW-1185">Reference proteome</keyword>
<dbReference type="PANTHER" id="PTHR43180:SF31">
    <property type="entry name" value="CHAIN DEHYDROGENASE_REDUCTASE, PUTATIVE (AFU_ORTHOLOGUE AFUA_2G16570)-RELATED"/>
    <property type="match status" value="1"/>
</dbReference>
<name>A0ABR4KYI1_9EURO</name>
<dbReference type="SUPFAM" id="SSF51735">
    <property type="entry name" value="NAD(P)-binding Rossmann-fold domains"/>
    <property type="match status" value="1"/>
</dbReference>
<dbReference type="Proteomes" id="UP001610446">
    <property type="component" value="Unassembled WGS sequence"/>
</dbReference>
<evidence type="ECO:0000256" key="1">
    <source>
        <dbReference type="ARBA" id="ARBA00006484"/>
    </source>
</evidence>
<reference evidence="3 4" key="1">
    <citation type="submission" date="2024-07" db="EMBL/GenBank/DDBJ databases">
        <title>Section-level genome sequencing and comparative genomics of Aspergillus sections Usti and Cavernicolus.</title>
        <authorList>
            <consortium name="Lawrence Berkeley National Laboratory"/>
            <person name="Nybo J.L."/>
            <person name="Vesth T.C."/>
            <person name="Theobald S."/>
            <person name="Frisvad J.C."/>
            <person name="Larsen T.O."/>
            <person name="Kjaerboelling I."/>
            <person name="Rothschild-Mancinelli K."/>
            <person name="Lyhne E.K."/>
            <person name="Kogle M.E."/>
            <person name="Barry K."/>
            <person name="Clum A."/>
            <person name="Na H."/>
            <person name="Ledsgaard L."/>
            <person name="Lin J."/>
            <person name="Lipzen A."/>
            <person name="Kuo A."/>
            <person name="Riley R."/>
            <person name="Mondo S."/>
            <person name="Labutti K."/>
            <person name="Haridas S."/>
            <person name="Pangalinan J."/>
            <person name="Salamov A.A."/>
            <person name="Simmons B.A."/>
            <person name="Magnuson J.K."/>
            <person name="Chen J."/>
            <person name="Drula E."/>
            <person name="Henrissat B."/>
            <person name="Wiebenga A."/>
            <person name="Lubbers R.J."/>
            <person name="Gomes A.C."/>
            <person name="Makela M.R."/>
            <person name="Stajich J."/>
            <person name="Grigoriev I.V."/>
            <person name="Mortensen U.H."/>
            <person name="De Vries R.P."/>
            <person name="Baker S.E."/>
            <person name="Andersen M.R."/>
        </authorList>
    </citation>
    <scope>NUCLEOTIDE SEQUENCE [LARGE SCALE GENOMIC DNA]</scope>
    <source>
        <strain evidence="3 4">CBS 123904</strain>
    </source>
</reference>
<dbReference type="EMBL" id="JBFXLU010000004">
    <property type="protein sequence ID" value="KAL2857341.1"/>
    <property type="molecule type" value="Genomic_DNA"/>
</dbReference>
<dbReference type="PANTHER" id="PTHR43180">
    <property type="entry name" value="3-OXOACYL-(ACYL-CARRIER-PROTEIN) REDUCTASE (AFU_ORTHOLOGUE AFUA_6G11210)"/>
    <property type="match status" value="1"/>
</dbReference>
<organism evidence="3 4">
    <name type="scientific">Aspergillus pseudoustus</name>
    <dbReference type="NCBI Taxonomy" id="1810923"/>
    <lineage>
        <taxon>Eukaryota</taxon>
        <taxon>Fungi</taxon>
        <taxon>Dikarya</taxon>
        <taxon>Ascomycota</taxon>
        <taxon>Pezizomycotina</taxon>
        <taxon>Eurotiomycetes</taxon>
        <taxon>Eurotiomycetidae</taxon>
        <taxon>Eurotiales</taxon>
        <taxon>Aspergillaceae</taxon>
        <taxon>Aspergillus</taxon>
        <taxon>Aspergillus subgen. Nidulantes</taxon>
    </lineage>
</organism>
<comment type="similarity">
    <text evidence="1">Belongs to the short-chain dehydrogenases/reductases (SDR) family.</text>
</comment>
<accession>A0ABR4KYI1</accession>
<evidence type="ECO:0000313" key="4">
    <source>
        <dbReference type="Proteomes" id="UP001610446"/>
    </source>
</evidence>